<feature type="domain" description="Ciliary microtubule inner protein 2A-C-like" evidence="8">
    <location>
        <begin position="111"/>
        <end position="184"/>
    </location>
</feature>
<comment type="similarity">
    <text evidence="5">Belongs to the CIMIP2 family.</text>
</comment>
<dbReference type="Pfam" id="PF10629">
    <property type="entry name" value="CMI2B-like"/>
    <property type="match status" value="1"/>
</dbReference>
<keyword evidence="4" id="KW-0966">Cell projection</keyword>
<keyword evidence="2" id="KW-0963">Cytoplasm</keyword>
<evidence type="ECO:0000256" key="6">
    <source>
        <dbReference type="ARBA" id="ARBA00041160"/>
    </source>
</evidence>
<proteinExistence type="inferred from homology"/>
<evidence type="ECO:0000256" key="2">
    <source>
        <dbReference type="ARBA" id="ARBA00022490"/>
    </source>
</evidence>
<keyword evidence="10" id="KW-1185">Reference proteome</keyword>
<evidence type="ECO:0000256" key="5">
    <source>
        <dbReference type="ARBA" id="ARBA00035661"/>
    </source>
</evidence>
<evidence type="ECO:0000313" key="10">
    <source>
        <dbReference type="Proteomes" id="UP000001593"/>
    </source>
</evidence>
<protein>
    <recommendedName>
        <fullName evidence="6">Ciliary microtubule inner protein 2C</fullName>
    </recommendedName>
</protein>
<dbReference type="GO" id="GO:0005930">
    <property type="term" value="C:axoneme"/>
    <property type="evidence" value="ECO:0007669"/>
    <property type="project" value="UniProtKB-SubCell"/>
</dbReference>
<organism evidence="9 10">
    <name type="scientific">Nematostella vectensis</name>
    <name type="common">Starlet sea anemone</name>
    <dbReference type="NCBI Taxonomy" id="45351"/>
    <lineage>
        <taxon>Eukaryota</taxon>
        <taxon>Metazoa</taxon>
        <taxon>Cnidaria</taxon>
        <taxon>Anthozoa</taxon>
        <taxon>Hexacorallia</taxon>
        <taxon>Actiniaria</taxon>
        <taxon>Edwardsiidae</taxon>
        <taxon>Nematostella</taxon>
    </lineage>
</organism>
<evidence type="ECO:0000256" key="1">
    <source>
        <dbReference type="ARBA" id="ARBA00004430"/>
    </source>
</evidence>
<evidence type="ECO:0000256" key="7">
    <source>
        <dbReference type="SAM" id="MobiDB-lite"/>
    </source>
</evidence>
<name>A7RHB2_NEMVE</name>
<dbReference type="HOGENOM" id="CLU_803109_0_0_1"/>
<evidence type="ECO:0000256" key="4">
    <source>
        <dbReference type="ARBA" id="ARBA00023273"/>
    </source>
</evidence>
<dbReference type="EMBL" id="DS469510">
    <property type="protein sequence ID" value="EDO49197.1"/>
    <property type="molecule type" value="Genomic_DNA"/>
</dbReference>
<evidence type="ECO:0000313" key="9">
    <source>
        <dbReference type="EMBL" id="EDO49197.1"/>
    </source>
</evidence>
<feature type="region of interest" description="Disordered" evidence="7">
    <location>
        <begin position="159"/>
        <end position="179"/>
    </location>
</feature>
<sequence length="346" mass="40032">GEGVYCALAQLYCASAINFAKKLERQIFSLILNPPNKIAKEGANTNSVSVPGKVDPPSMYGRRVTSYRTQSPRGNLALFIYAVVSDNNDTNNMANRAVAKFSTWTKETYIDPKNMPANRYYTPSLYTSFGDIPSHGAGREKWFHDYRRSNIAERTLRNGQLSMNPPPIRPTSFSDNPDRVLGKRTMRREAILNKPRHHLENRIPDRERERCRIDDLTFYHRQQYRDPSGSLYEHRVPYYHYPTEAEEQFLPRVRQEPDTMGSYPNYRRAASESVYDFKRGPKVYELWHKRLVVVKKPLSLYVTVCNEILNGHTSTTKSNLRTSEIGIFRRWPGIFSLDPLSLAEID</sequence>
<feature type="non-terminal residue" evidence="9">
    <location>
        <position position="1"/>
    </location>
</feature>
<evidence type="ECO:0000259" key="8">
    <source>
        <dbReference type="Pfam" id="PF10629"/>
    </source>
</evidence>
<dbReference type="Proteomes" id="UP000001593">
    <property type="component" value="Unassembled WGS sequence"/>
</dbReference>
<accession>A7RHB2</accession>
<dbReference type="PANTHER" id="PTHR34924">
    <property type="entry name" value="UPF0573 PROTEIN C2ORF70"/>
    <property type="match status" value="1"/>
</dbReference>
<evidence type="ECO:0000256" key="3">
    <source>
        <dbReference type="ARBA" id="ARBA00023212"/>
    </source>
</evidence>
<dbReference type="InParanoid" id="A7RHB2"/>
<gene>
    <name evidence="9" type="ORF">NEMVEDRAFT_v1g197140</name>
</gene>
<dbReference type="AlphaFoldDB" id="A7RHB2"/>
<dbReference type="GO" id="GO:0015630">
    <property type="term" value="C:microtubule cytoskeleton"/>
    <property type="evidence" value="ECO:0007669"/>
    <property type="project" value="UniProtKB-ARBA"/>
</dbReference>
<keyword evidence="3" id="KW-0206">Cytoskeleton</keyword>
<dbReference type="PANTHER" id="PTHR34924:SF1">
    <property type="entry name" value="PROTEIN FAM166C"/>
    <property type="match status" value="1"/>
</dbReference>
<dbReference type="InterPro" id="IPR052329">
    <property type="entry name" value="CIMIP2C"/>
</dbReference>
<dbReference type="InterPro" id="IPR018902">
    <property type="entry name" value="CMI2A-C-like_dom"/>
</dbReference>
<comment type="subcellular location">
    <subcellularLocation>
        <location evidence="1">Cytoplasm</location>
        <location evidence="1">Cytoskeleton</location>
        <location evidence="1">Cilium axoneme</location>
    </subcellularLocation>
</comment>
<reference evidence="9 10" key="1">
    <citation type="journal article" date="2007" name="Science">
        <title>Sea anemone genome reveals ancestral eumetazoan gene repertoire and genomic organization.</title>
        <authorList>
            <person name="Putnam N.H."/>
            <person name="Srivastava M."/>
            <person name="Hellsten U."/>
            <person name="Dirks B."/>
            <person name="Chapman J."/>
            <person name="Salamov A."/>
            <person name="Terry A."/>
            <person name="Shapiro H."/>
            <person name="Lindquist E."/>
            <person name="Kapitonov V.V."/>
            <person name="Jurka J."/>
            <person name="Genikhovich G."/>
            <person name="Grigoriev I.V."/>
            <person name="Lucas S.M."/>
            <person name="Steele R.E."/>
            <person name="Finnerty J.R."/>
            <person name="Technau U."/>
            <person name="Martindale M.Q."/>
            <person name="Rokhsar D.S."/>
        </authorList>
    </citation>
    <scope>NUCLEOTIDE SEQUENCE [LARGE SCALE GENOMIC DNA]</scope>
    <source>
        <strain evidence="10">CH2 X CH6</strain>
    </source>
</reference>